<sequence length="88" mass="9604">MPICGKQNVPLQVEHIHPRAHGGTNRISNLTLACEPCNSAKGTQDIAVFLAKKPDVLKRILAQVKKPLKDASAVNVTRFLRFVCSKTA</sequence>
<protein>
    <recommendedName>
        <fullName evidence="1">HNH domain-containing protein</fullName>
    </recommendedName>
</protein>
<gene>
    <name evidence="2" type="ORF">KSB_94750</name>
</gene>
<reference evidence="2 3" key="1">
    <citation type="journal article" date="2021" name="Int. J. Syst. Evol. Microbiol.">
        <title>Reticulibacter mediterranei gen. nov., sp. nov., within the new family Reticulibacteraceae fam. nov., and Ktedonospora formicarum gen. nov., sp. nov., Ktedonobacter robiniae sp. nov., Dictyobacter formicarum sp. nov. and Dictyobacter arantiisoli sp. nov., belonging to the class Ktedonobacteria.</title>
        <authorList>
            <person name="Yabe S."/>
            <person name="Zheng Y."/>
            <person name="Wang C.M."/>
            <person name="Sakai Y."/>
            <person name="Abe K."/>
            <person name="Yokota A."/>
            <person name="Donadio S."/>
            <person name="Cavaletti L."/>
            <person name="Monciardini P."/>
        </authorList>
    </citation>
    <scope>NUCLEOTIDE SEQUENCE [LARGE SCALE GENOMIC DNA]</scope>
    <source>
        <strain evidence="2 3">SOSP1-30</strain>
    </source>
</reference>
<dbReference type="EMBL" id="BNJG01000008">
    <property type="protein sequence ID" value="GHO61000.1"/>
    <property type="molecule type" value="Genomic_DNA"/>
</dbReference>
<dbReference type="InterPro" id="IPR003615">
    <property type="entry name" value="HNH_nuc"/>
</dbReference>
<dbReference type="CDD" id="cd00085">
    <property type="entry name" value="HNHc"/>
    <property type="match status" value="1"/>
</dbReference>
<accession>A0ABQ3V9D4</accession>
<name>A0ABQ3V9D4_9CHLR</name>
<proteinExistence type="predicted"/>
<dbReference type="InterPro" id="IPR002711">
    <property type="entry name" value="HNH"/>
</dbReference>
<keyword evidence="3" id="KW-1185">Reference proteome</keyword>
<dbReference type="Gene3D" id="1.10.30.50">
    <property type="match status" value="1"/>
</dbReference>
<evidence type="ECO:0000259" key="1">
    <source>
        <dbReference type="Pfam" id="PF01844"/>
    </source>
</evidence>
<evidence type="ECO:0000313" key="2">
    <source>
        <dbReference type="EMBL" id="GHO61000.1"/>
    </source>
</evidence>
<comment type="caution">
    <text evidence="2">The sequence shown here is derived from an EMBL/GenBank/DDBJ whole genome shotgun (WGS) entry which is preliminary data.</text>
</comment>
<feature type="domain" description="HNH" evidence="1">
    <location>
        <begin position="3"/>
        <end position="43"/>
    </location>
</feature>
<organism evidence="2 3">
    <name type="scientific">Ktedonobacter robiniae</name>
    <dbReference type="NCBI Taxonomy" id="2778365"/>
    <lineage>
        <taxon>Bacteria</taxon>
        <taxon>Bacillati</taxon>
        <taxon>Chloroflexota</taxon>
        <taxon>Ktedonobacteria</taxon>
        <taxon>Ktedonobacterales</taxon>
        <taxon>Ktedonobacteraceae</taxon>
        <taxon>Ktedonobacter</taxon>
    </lineage>
</organism>
<evidence type="ECO:0000313" key="3">
    <source>
        <dbReference type="Proteomes" id="UP000654345"/>
    </source>
</evidence>
<dbReference type="Pfam" id="PF01844">
    <property type="entry name" value="HNH"/>
    <property type="match status" value="1"/>
</dbReference>
<dbReference type="Proteomes" id="UP000654345">
    <property type="component" value="Unassembled WGS sequence"/>
</dbReference>